<comment type="caution">
    <text evidence="1">The sequence shown here is derived from an EMBL/GenBank/DDBJ whole genome shotgun (WGS) entry which is preliminary data.</text>
</comment>
<reference evidence="1" key="1">
    <citation type="journal article" date="2019" name="Sci. Rep.">
        <title>Draft genome of Tanacetum cinerariifolium, the natural source of mosquito coil.</title>
        <authorList>
            <person name="Yamashiro T."/>
            <person name="Shiraishi A."/>
            <person name="Satake H."/>
            <person name="Nakayama K."/>
        </authorList>
    </citation>
    <scope>NUCLEOTIDE SEQUENCE</scope>
</reference>
<name>A0A699T1E0_TANCI</name>
<gene>
    <name evidence="1" type="ORF">Tci_876274</name>
</gene>
<dbReference type="EMBL" id="BKCJ011210777">
    <property type="protein sequence ID" value="GFD04305.1"/>
    <property type="molecule type" value="Genomic_DNA"/>
</dbReference>
<evidence type="ECO:0000313" key="1">
    <source>
        <dbReference type="EMBL" id="GFD04305.1"/>
    </source>
</evidence>
<proteinExistence type="predicted"/>
<organism evidence="1">
    <name type="scientific">Tanacetum cinerariifolium</name>
    <name type="common">Dalmatian daisy</name>
    <name type="synonym">Chrysanthemum cinerariifolium</name>
    <dbReference type="NCBI Taxonomy" id="118510"/>
    <lineage>
        <taxon>Eukaryota</taxon>
        <taxon>Viridiplantae</taxon>
        <taxon>Streptophyta</taxon>
        <taxon>Embryophyta</taxon>
        <taxon>Tracheophyta</taxon>
        <taxon>Spermatophyta</taxon>
        <taxon>Magnoliopsida</taxon>
        <taxon>eudicotyledons</taxon>
        <taxon>Gunneridae</taxon>
        <taxon>Pentapetalae</taxon>
        <taxon>asterids</taxon>
        <taxon>campanulids</taxon>
        <taxon>Asterales</taxon>
        <taxon>Asteraceae</taxon>
        <taxon>Asteroideae</taxon>
        <taxon>Anthemideae</taxon>
        <taxon>Anthemidinae</taxon>
        <taxon>Tanacetum</taxon>
    </lineage>
</organism>
<dbReference type="AlphaFoldDB" id="A0A699T1E0"/>
<feature type="non-terminal residue" evidence="1">
    <location>
        <position position="1"/>
    </location>
</feature>
<accession>A0A699T1E0</accession>
<protein>
    <submittedName>
        <fullName evidence="1">Uncharacterized protein</fullName>
    </submittedName>
</protein>
<sequence length="71" mass="6908">RAAVLRAATGAGGGFLALFVGSSGRALLAVDSEYEPLPLGWHHHTAAVFGRLGAGRGPAGAAGGTARLAAV</sequence>